<keyword evidence="2" id="KW-0812">Transmembrane</keyword>
<keyword evidence="2" id="KW-0472">Membrane</keyword>
<protein>
    <submittedName>
        <fullName evidence="3">Uncharacterized protein</fullName>
    </submittedName>
</protein>
<feature type="transmembrane region" description="Helical" evidence="2">
    <location>
        <begin position="184"/>
        <end position="201"/>
    </location>
</feature>
<proteinExistence type="predicted"/>
<accession>A0AAN6I7L7</accession>
<feature type="region of interest" description="Disordered" evidence="1">
    <location>
        <begin position="130"/>
        <end position="157"/>
    </location>
</feature>
<evidence type="ECO:0000256" key="1">
    <source>
        <dbReference type="SAM" id="MobiDB-lite"/>
    </source>
</evidence>
<organism evidence="3 4">
    <name type="scientific">Pichia angusta</name>
    <name type="common">Yeast</name>
    <name type="synonym">Hansenula polymorpha</name>
    <dbReference type="NCBI Taxonomy" id="870730"/>
    <lineage>
        <taxon>Eukaryota</taxon>
        <taxon>Fungi</taxon>
        <taxon>Dikarya</taxon>
        <taxon>Ascomycota</taxon>
        <taxon>Saccharomycotina</taxon>
        <taxon>Pichiomycetes</taxon>
        <taxon>Pichiales</taxon>
        <taxon>Pichiaceae</taxon>
        <taxon>Ogataea</taxon>
    </lineage>
</organism>
<name>A0AAN6I7L7_PICAN</name>
<evidence type="ECO:0000256" key="2">
    <source>
        <dbReference type="SAM" id="Phobius"/>
    </source>
</evidence>
<dbReference type="Proteomes" id="UP001196530">
    <property type="component" value="Unassembled WGS sequence"/>
</dbReference>
<evidence type="ECO:0000313" key="4">
    <source>
        <dbReference type="Proteomes" id="UP001196530"/>
    </source>
</evidence>
<gene>
    <name evidence="3" type="ORF">KL928_000197</name>
</gene>
<sequence length="216" mass="24343">MSSFSTAGRNWSRVSKIVAEDVPEGDFARCVAVEGPIAVREEEDATDRVRFGETWGGHKVRARDLQHAGKLLPTINFRVLLEHLDRSPIELLYRLQLVDADVLQLEDGQHAVDRRVLLAAVEDKAPEPRVGLGLDQVSNQPSHTGHDPGHMAAQRGRQVHRKNNALVQILLVEIRAHGRNWPSYNFLLQFFLFFFIMGKLLDLVLHPAELKAVVQL</sequence>
<dbReference type="GeneID" id="66124248"/>
<dbReference type="AlphaFoldDB" id="A0AAN6I7L7"/>
<reference evidence="3" key="1">
    <citation type="journal article" date="2021" name="G3 (Bethesda)">
        <title>Genomic diversity, chromosomal rearrangements, and interspecies hybridization in the ogataea polymorpha species complex.</title>
        <authorList>
            <person name="Hanson S.J."/>
            <person name="Cinneide E.O."/>
            <person name="Salzberg L.I."/>
            <person name="Wolfe K.H."/>
            <person name="McGowan J."/>
            <person name="Fitzpatrick D.A."/>
            <person name="Matlin K."/>
        </authorList>
    </citation>
    <scope>NUCLEOTIDE SEQUENCE</scope>
    <source>
        <strain evidence="3">61-244</strain>
    </source>
</reference>
<comment type="caution">
    <text evidence="3">The sequence shown here is derived from an EMBL/GenBank/DDBJ whole genome shotgun (WGS) entry which is preliminary data.</text>
</comment>
<dbReference type="EMBL" id="JAHLUX010000001">
    <property type="protein sequence ID" value="KAG7821722.1"/>
    <property type="molecule type" value="Genomic_DNA"/>
</dbReference>
<keyword evidence="2" id="KW-1133">Transmembrane helix</keyword>
<evidence type="ECO:0000313" key="3">
    <source>
        <dbReference type="EMBL" id="KAG7821722.1"/>
    </source>
</evidence>
<dbReference type="RefSeq" id="XP_043062092.1">
    <property type="nucleotide sequence ID" value="XM_043202393.1"/>
</dbReference>